<dbReference type="OrthoDB" id="9769600at2"/>
<dbReference type="CAZy" id="GT4">
    <property type="family name" value="Glycosyltransferase Family 4"/>
</dbReference>
<dbReference type="GO" id="GO:0016757">
    <property type="term" value="F:glycosyltransferase activity"/>
    <property type="evidence" value="ECO:0007669"/>
    <property type="project" value="UniProtKB-ARBA"/>
</dbReference>
<evidence type="ECO:0000313" key="3">
    <source>
        <dbReference type="Proteomes" id="UP000007721"/>
    </source>
</evidence>
<dbReference type="STRING" id="316067.Geob_1463"/>
<accession>B9M567</accession>
<feature type="domain" description="Glycosyltransferase subfamily 4-like N-terminal" evidence="1">
    <location>
        <begin position="23"/>
        <end position="184"/>
    </location>
</feature>
<proteinExistence type="predicted"/>
<protein>
    <submittedName>
        <fullName evidence="2">Glycosyltransferase</fullName>
    </submittedName>
</protein>
<dbReference type="Proteomes" id="UP000007721">
    <property type="component" value="Chromosome"/>
</dbReference>
<evidence type="ECO:0000259" key="1">
    <source>
        <dbReference type="Pfam" id="PF13439"/>
    </source>
</evidence>
<dbReference type="HOGENOM" id="CLU_041132_3_1_7"/>
<reference evidence="2 3" key="1">
    <citation type="submission" date="2009-01" db="EMBL/GenBank/DDBJ databases">
        <title>Complete sequence of Geobacter sp. FRC-32.</title>
        <authorList>
            <consortium name="US DOE Joint Genome Institute"/>
            <person name="Lucas S."/>
            <person name="Copeland A."/>
            <person name="Lapidus A."/>
            <person name="Glavina del Rio T."/>
            <person name="Dalin E."/>
            <person name="Tice H."/>
            <person name="Bruce D."/>
            <person name="Goodwin L."/>
            <person name="Pitluck S."/>
            <person name="Saunders E."/>
            <person name="Brettin T."/>
            <person name="Detter J.C."/>
            <person name="Han C."/>
            <person name="Larimer F."/>
            <person name="Land M."/>
            <person name="Hauser L."/>
            <person name="Kyrpides N."/>
            <person name="Ovchinnikova G."/>
            <person name="Kostka J."/>
            <person name="Richardson P."/>
        </authorList>
    </citation>
    <scope>NUCLEOTIDE SEQUENCE [LARGE SCALE GENOMIC DNA]</scope>
    <source>
        <strain evidence="3">DSM 22248 / JCM 15807 / FRC-32</strain>
    </source>
</reference>
<sequence length="373" mass="42207">MKKILYLMHLPWGWIKQRPHFIAEGLTGHYSVDVVYRFYRVPFEGKLVKNASLPGLSLTPLVILPFNRLVPVAAINAWILRLYLKGKIGGYDVVWISHPEMYEAVAQIIPAGAQVVYDCMDNHLAFDLARRNPSWSRRMLAAEGSLLERSDTIFASSESLKKTLMERYGPNKEINVVNNGIHLEDEGACQVLPPAVDAALASPNMKLVYIGTVASWLDVELLVKTVERHREVVILLIGPCEISLPAHERILHLGPVVHRQIYTVMDKADALIMPFTVNELVFGVDPVKLYEYVYSGKPAIAVRYPESERFGDYVHLYRDMDEFLSLVDRLIRGELGAKKKQSDCVAFARSNTWEERVKKIVLNIEGAGERVPE</sequence>
<dbReference type="InterPro" id="IPR028098">
    <property type="entry name" value="Glyco_trans_4-like_N"/>
</dbReference>
<keyword evidence="2" id="KW-0808">Transferase</keyword>
<dbReference type="eggNOG" id="COG0438">
    <property type="taxonomic scope" value="Bacteria"/>
</dbReference>
<organism evidence="2 3">
    <name type="scientific">Geotalea daltonii (strain DSM 22248 / JCM 15807 / FRC-32)</name>
    <name type="common">Geobacter daltonii</name>
    <dbReference type="NCBI Taxonomy" id="316067"/>
    <lineage>
        <taxon>Bacteria</taxon>
        <taxon>Pseudomonadati</taxon>
        <taxon>Thermodesulfobacteriota</taxon>
        <taxon>Desulfuromonadia</taxon>
        <taxon>Geobacterales</taxon>
        <taxon>Geobacteraceae</taxon>
        <taxon>Geotalea</taxon>
    </lineage>
</organism>
<dbReference type="KEGG" id="geo:Geob_1463"/>
<evidence type="ECO:0000313" key="2">
    <source>
        <dbReference type="EMBL" id="ACM19822.1"/>
    </source>
</evidence>
<dbReference type="Pfam" id="PF13439">
    <property type="entry name" value="Glyco_transf_4"/>
    <property type="match status" value="1"/>
</dbReference>
<dbReference type="RefSeq" id="WP_012646551.1">
    <property type="nucleotide sequence ID" value="NC_011979.1"/>
</dbReference>
<name>B9M567_GEODF</name>
<dbReference type="EMBL" id="CP001390">
    <property type="protein sequence ID" value="ACM19822.1"/>
    <property type="molecule type" value="Genomic_DNA"/>
</dbReference>
<dbReference type="AlphaFoldDB" id="B9M567"/>
<dbReference type="SUPFAM" id="SSF53756">
    <property type="entry name" value="UDP-Glycosyltransferase/glycogen phosphorylase"/>
    <property type="match status" value="1"/>
</dbReference>
<dbReference type="Gene3D" id="3.40.50.2000">
    <property type="entry name" value="Glycogen Phosphorylase B"/>
    <property type="match status" value="2"/>
</dbReference>
<keyword evidence="3" id="KW-1185">Reference proteome</keyword>
<gene>
    <name evidence="2" type="ordered locus">Geob_1463</name>
</gene>